<feature type="domain" description="ABC transmembrane type-2" evidence="11">
    <location>
        <begin position="61"/>
        <end position="300"/>
    </location>
</feature>
<evidence type="ECO:0000256" key="8">
    <source>
        <dbReference type="ARBA" id="ARBA00023136"/>
    </source>
</evidence>
<sequence>MSAASERAARLATLPFESASTSGVGHFTGFFRSIGELWVQRELMGLLVRRELKAKYKDSSLGFAWTLIRPLVMLLIYYFAIGKILGAERAIPSYAIFVFSGLTIWGLFAAIVSSGTSSIIANAGLIKKVYLPREIFPLAATGSAIVDFLSQFAILVIATLALRQPPLHFELLGIFPALAVTVVYGTAIGILLSALNVYLRDVQYLVEVGLNIFFWVSPIVYSFAFVHNAILSTGHPILEQIYLANPMSVAMLTFQRAMWIAGQDPSAHTLYPPNLDLRLLIMLVIGLVFLAIVQRIFSRLQGNFAQEI</sequence>
<keyword evidence="4 10" id="KW-1003">Cell membrane</keyword>
<comment type="subcellular location">
    <subcellularLocation>
        <location evidence="1">Cell inner membrane</location>
        <topology evidence="1">Multi-pass membrane protein</topology>
    </subcellularLocation>
    <subcellularLocation>
        <location evidence="10">Cell membrane</location>
        <topology evidence="10">Multi-pass membrane protein</topology>
    </subcellularLocation>
</comment>
<name>A0ABP8AQG7_9MICO</name>
<feature type="transmembrane region" description="Helical" evidence="10">
    <location>
        <begin position="169"/>
        <end position="192"/>
    </location>
</feature>
<gene>
    <name evidence="12" type="ORF">GCM10022288_13380</name>
</gene>
<dbReference type="Proteomes" id="UP001500213">
    <property type="component" value="Unassembled WGS sequence"/>
</dbReference>
<dbReference type="RefSeq" id="WP_344775127.1">
    <property type="nucleotide sequence ID" value="NZ_BAABBX010000010.1"/>
</dbReference>
<keyword evidence="3 10" id="KW-0813">Transport</keyword>
<comment type="similarity">
    <text evidence="2 10">Belongs to the ABC-2 integral membrane protein family.</text>
</comment>
<feature type="transmembrane region" description="Helical" evidence="10">
    <location>
        <begin position="135"/>
        <end position="162"/>
    </location>
</feature>
<evidence type="ECO:0000256" key="9">
    <source>
        <dbReference type="ARBA" id="ARBA00023251"/>
    </source>
</evidence>
<proteinExistence type="inferred from homology"/>
<evidence type="ECO:0000259" key="11">
    <source>
        <dbReference type="PROSITE" id="PS51012"/>
    </source>
</evidence>
<keyword evidence="9" id="KW-0046">Antibiotic resistance</keyword>
<comment type="caution">
    <text evidence="12">The sequence shown here is derived from an EMBL/GenBank/DDBJ whole genome shotgun (WGS) entry which is preliminary data.</text>
</comment>
<keyword evidence="13" id="KW-1185">Reference proteome</keyword>
<dbReference type="InterPro" id="IPR047817">
    <property type="entry name" value="ABC2_TM_bact-type"/>
</dbReference>
<dbReference type="PRINTS" id="PR00164">
    <property type="entry name" value="ABC2TRNSPORT"/>
</dbReference>
<evidence type="ECO:0000313" key="13">
    <source>
        <dbReference type="Proteomes" id="UP001500213"/>
    </source>
</evidence>
<keyword evidence="6 10" id="KW-0812">Transmembrane</keyword>
<protein>
    <recommendedName>
        <fullName evidence="10">Transport permease protein</fullName>
    </recommendedName>
</protein>
<evidence type="ECO:0000256" key="4">
    <source>
        <dbReference type="ARBA" id="ARBA00022475"/>
    </source>
</evidence>
<dbReference type="PROSITE" id="PS51012">
    <property type="entry name" value="ABC_TM2"/>
    <property type="match status" value="1"/>
</dbReference>
<keyword evidence="7 10" id="KW-1133">Transmembrane helix</keyword>
<evidence type="ECO:0000256" key="2">
    <source>
        <dbReference type="ARBA" id="ARBA00007783"/>
    </source>
</evidence>
<accession>A0ABP8AQG7</accession>
<reference evidence="13" key="1">
    <citation type="journal article" date="2019" name="Int. J. Syst. Evol. Microbiol.">
        <title>The Global Catalogue of Microorganisms (GCM) 10K type strain sequencing project: providing services to taxonomists for standard genome sequencing and annotation.</title>
        <authorList>
            <consortium name="The Broad Institute Genomics Platform"/>
            <consortium name="The Broad Institute Genome Sequencing Center for Infectious Disease"/>
            <person name="Wu L."/>
            <person name="Ma J."/>
        </authorList>
    </citation>
    <scope>NUCLEOTIDE SEQUENCE [LARGE SCALE GENOMIC DNA]</scope>
    <source>
        <strain evidence="13">JCM 17593</strain>
    </source>
</reference>
<evidence type="ECO:0000256" key="3">
    <source>
        <dbReference type="ARBA" id="ARBA00022448"/>
    </source>
</evidence>
<feature type="transmembrane region" description="Helical" evidence="10">
    <location>
        <begin position="212"/>
        <end position="230"/>
    </location>
</feature>
<evidence type="ECO:0000256" key="7">
    <source>
        <dbReference type="ARBA" id="ARBA00022989"/>
    </source>
</evidence>
<evidence type="ECO:0000256" key="5">
    <source>
        <dbReference type="ARBA" id="ARBA00022519"/>
    </source>
</evidence>
<evidence type="ECO:0000256" key="6">
    <source>
        <dbReference type="ARBA" id="ARBA00022692"/>
    </source>
</evidence>
<organism evidence="12 13">
    <name type="scientific">Gryllotalpicola kribbensis</name>
    <dbReference type="NCBI Taxonomy" id="993084"/>
    <lineage>
        <taxon>Bacteria</taxon>
        <taxon>Bacillati</taxon>
        <taxon>Actinomycetota</taxon>
        <taxon>Actinomycetes</taxon>
        <taxon>Micrococcales</taxon>
        <taxon>Microbacteriaceae</taxon>
        <taxon>Gryllotalpicola</taxon>
    </lineage>
</organism>
<evidence type="ECO:0000313" key="12">
    <source>
        <dbReference type="EMBL" id="GAA4187863.1"/>
    </source>
</evidence>
<dbReference type="Pfam" id="PF01061">
    <property type="entry name" value="ABC2_membrane"/>
    <property type="match status" value="1"/>
</dbReference>
<feature type="transmembrane region" description="Helical" evidence="10">
    <location>
        <begin position="279"/>
        <end position="297"/>
    </location>
</feature>
<evidence type="ECO:0000256" key="1">
    <source>
        <dbReference type="ARBA" id="ARBA00004429"/>
    </source>
</evidence>
<evidence type="ECO:0000256" key="10">
    <source>
        <dbReference type="RuleBase" id="RU361157"/>
    </source>
</evidence>
<dbReference type="EMBL" id="BAABBX010000010">
    <property type="protein sequence ID" value="GAA4187863.1"/>
    <property type="molecule type" value="Genomic_DNA"/>
</dbReference>
<keyword evidence="8 10" id="KW-0472">Membrane</keyword>
<dbReference type="PANTHER" id="PTHR30413:SF8">
    <property type="entry name" value="TRANSPORT PERMEASE PROTEIN"/>
    <property type="match status" value="1"/>
</dbReference>
<dbReference type="InterPro" id="IPR013525">
    <property type="entry name" value="ABC2_TM"/>
</dbReference>
<dbReference type="PANTHER" id="PTHR30413">
    <property type="entry name" value="INNER MEMBRANE TRANSPORT PERMEASE"/>
    <property type="match status" value="1"/>
</dbReference>
<dbReference type="InterPro" id="IPR000412">
    <property type="entry name" value="ABC_2_transport"/>
</dbReference>
<keyword evidence="5" id="KW-0997">Cell inner membrane</keyword>
<feature type="transmembrane region" description="Helical" evidence="10">
    <location>
        <begin position="93"/>
        <end position="115"/>
    </location>
</feature>
<feature type="transmembrane region" description="Helical" evidence="10">
    <location>
        <begin position="62"/>
        <end position="81"/>
    </location>
</feature>